<gene>
    <name evidence="3 4" type="primary">LOC103503349</name>
    <name evidence="1" type="synonym">103503349</name>
</gene>
<dbReference type="Proteomes" id="UP001652600">
    <property type="component" value="Chromosome 9"/>
</dbReference>
<dbReference type="PANTHER" id="PTHR33428">
    <property type="entry name" value="CHLOROPHYLLASE-2, CHLOROPLASTIC"/>
    <property type="match status" value="1"/>
</dbReference>
<dbReference type="InParanoid" id="A0A1S3CPX5"/>
<dbReference type="EnsemblPlants" id="MELO3C002961.2.1">
    <property type="protein sequence ID" value="MELO3C002961.2.1"/>
    <property type="gene ID" value="MELO3C002961.2"/>
</dbReference>
<evidence type="ECO:0000313" key="2">
    <source>
        <dbReference type="Proteomes" id="UP001652600"/>
    </source>
</evidence>
<dbReference type="KEGG" id="cmo:103503349"/>
<sequence>MAAVVVDVKEKSKAAVSSVVDPHPCDEVFEKGKFEVSLITEKSGIFSSSKPLLVFTPTSAGSYPVILFFHGFSCLGSFYSDFLNLIASHGYVIAAPQLYVMPTTSEMNEIKSAVEVITWLSSGLDPLLPTNVKGDISKLSLVGHSRGGKTAFSLALGWGSPSLPFSAIIGIDPVAGTKYFQPEPHILNPISQPFKISSPVTVIGTGLGPEKATPVTCPCAPNGFNHVAFFKKCKPTCAHFVAVDYGHMDILNDNPPGMTGFFTNIACKNGKGPRELMRKCCSGLVVASLKAYLDNDVSFLNAIYVDPSIAPIELNPVDVIYKTSST</sequence>
<accession>A0A1S3CPX5</accession>
<dbReference type="Gene3D" id="3.40.50.1820">
    <property type="entry name" value="alpha/beta hydrolase"/>
    <property type="match status" value="1"/>
</dbReference>
<dbReference type="Pfam" id="PF07224">
    <property type="entry name" value="Chlorophyllase"/>
    <property type="match status" value="1"/>
</dbReference>
<organism evidence="2 3">
    <name type="scientific">Cucumis melo</name>
    <name type="common">Muskmelon</name>
    <dbReference type="NCBI Taxonomy" id="3656"/>
    <lineage>
        <taxon>Eukaryota</taxon>
        <taxon>Viridiplantae</taxon>
        <taxon>Streptophyta</taxon>
        <taxon>Embryophyta</taxon>
        <taxon>Tracheophyta</taxon>
        <taxon>Spermatophyta</taxon>
        <taxon>Magnoliopsida</taxon>
        <taxon>eudicotyledons</taxon>
        <taxon>Gunneridae</taxon>
        <taxon>Pentapetalae</taxon>
        <taxon>rosids</taxon>
        <taxon>fabids</taxon>
        <taxon>Cucurbitales</taxon>
        <taxon>Cucurbitaceae</taxon>
        <taxon>Benincaseae</taxon>
        <taxon>Cucumis</taxon>
    </lineage>
</organism>
<dbReference type="AlphaFoldDB" id="A0A1S3CPX5"/>
<name>A0A1S3CPX5_CUCME</name>
<dbReference type="SUPFAM" id="SSF53474">
    <property type="entry name" value="alpha/beta-Hydrolases"/>
    <property type="match status" value="1"/>
</dbReference>
<dbReference type="eggNOG" id="ENOG502QT6A">
    <property type="taxonomic scope" value="Eukaryota"/>
</dbReference>
<reference evidence="1" key="1">
    <citation type="submission" date="2023-03" db="UniProtKB">
        <authorList>
            <consortium name="EnsemblPlants"/>
        </authorList>
    </citation>
    <scope>IDENTIFICATION</scope>
</reference>
<reference evidence="3" key="2">
    <citation type="submission" date="2025-04" db="UniProtKB">
        <authorList>
            <consortium name="RefSeq"/>
        </authorList>
    </citation>
    <scope>IDENTIFICATION</scope>
    <source>
        <tissue evidence="4">Stem</tissue>
    </source>
</reference>
<evidence type="ECO:0000313" key="1">
    <source>
        <dbReference type="EnsemblPlants" id="MELO3C002961.2.1"/>
    </source>
</evidence>
<protein>
    <submittedName>
        <fullName evidence="3 4">Chlorophyllase-1-like</fullName>
    </submittedName>
</protein>
<dbReference type="InterPro" id="IPR017395">
    <property type="entry name" value="Chlorophyllase-like"/>
</dbReference>
<dbReference type="RefSeq" id="XP_050945981.1">
    <property type="nucleotide sequence ID" value="XM_051090024.1"/>
</dbReference>
<dbReference type="Gramene" id="MELO3C002961.2.1">
    <property type="protein sequence ID" value="MELO3C002961.2.1"/>
    <property type="gene ID" value="MELO3C002961.2"/>
</dbReference>
<dbReference type="GeneID" id="103503349"/>
<evidence type="ECO:0000313" key="3">
    <source>
        <dbReference type="RefSeq" id="XP_008465739.1"/>
    </source>
</evidence>
<dbReference type="InterPro" id="IPR029058">
    <property type="entry name" value="AB_hydrolase_fold"/>
</dbReference>
<dbReference type="UniPathway" id="UPA00674"/>
<keyword evidence="2" id="KW-1185">Reference proteome</keyword>
<dbReference type="GO" id="GO:0047746">
    <property type="term" value="F:chlorophyllase activity"/>
    <property type="evidence" value="ECO:0007669"/>
    <property type="project" value="TreeGrafter"/>
</dbReference>
<proteinExistence type="predicted"/>
<dbReference type="GO" id="GO:0015996">
    <property type="term" value="P:chlorophyll catabolic process"/>
    <property type="evidence" value="ECO:0007669"/>
    <property type="project" value="UniProtKB-UniPathway"/>
</dbReference>
<evidence type="ECO:0000313" key="4">
    <source>
        <dbReference type="RefSeq" id="XP_050945981.1"/>
    </source>
</evidence>
<dbReference type="RefSeq" id="XP_008465739.1">
    <property type="nucleotide sequence ID" value="XM_008467517.2"/>
</dbReference>
<dbReference type="PANTHER" id="PTHR33428:SF10">
    <property type="entry name" value="CHLOROPHYLLASE-1"/>
    <property type="match status" value="1"/>
</dbReference>
<dbReference type="SMR" id="A0A1S3CPX5"/>